<dbReference type="EMBL" id="JADQTO010000055">
    <property type="protein sequence ID" value="MBG0569147.1"/>
    <property type="molecule type" value="Genomic_DNA"/>
</dbReference>
<name>A0A931CJH2_9ACTN</name>
<evidence type="ECO:0000313" key="2">
    <source>
        <dbReference type="Proteomes" id="UP000598146"/>
    </source>
</evidence>
<evidence type="ECO:0000313" key="1">
    <source>
        <dbReference type="EMBL" id="MBG0569147.1"/>
    </source>
</evidence>
<gene>
    <name evidence="1" type="ORF">I4J89_47840</name>
</gene>
<dbReference type="RefSeq" id="WP_196420892.1">
    <property type="nucleotide sequence ID" value="NZ_JADQTO010000055.1"/>
</dbReference>
<organism evidence="1 2">
    <name type="scientific">Actinoplanes aureus</name>
    <dbReference type="NCBI Taxonomy" id="2792083"/>
    <lineage>
        <taxon>Bacteria</taxon>
        <taxon>Bacillati</taxon>
        <taxon>Actinomycetota</taxon>
        <taxon>Actinomycetes</taxon>
        <taxon>Micromonosporales</taxon>
        <taxon>Micromonosporaceae</taxon>
        <taxon>Actinoplanes</taxon>
    </lineage>
</organism>
<dbReference type="AlphaFoldDB" id="A0A931CJH2"/>
<dbReference type="Proteomes" id="UP000598146">
    <property type="component" value="Unassembled WGS sequence"/>
</dbReference>
<keyword evidence="2" id="KW-1185">Reference proteome</keyword>
<proteinExistence type="predicted"/>
<sequence length="78" mass="8322">MRRPLIATASGRSLDRGAVWRLLRRLAKTADITLVMSPHILTTLTAPASADLPAIGSPITSATPPRSVGVFCRTPLRC</sequence>
<reference evidence="1" key="1">
    <citation type="submission" date="2020-11" db="EMBL/GenBank/DDBJ databases">
        <title>Isolation and identification of active actinomycetes.</title>
        <authorList>
            <person name="Sun X."/>
        </authorList>
    </citation>
    <scope>NUCLEOTIDE SEQUENCE</scope>
    <source>
        <strain evidence="1">NEAU-A11</strain>
    </source>
</reference>
<accession>A0A931CJH2</accession>
<comment type="caution">
    <text evidence="1">The sequence shown here is derived from an EMBL/GenBank/DDBJ whole genome shotgun (WGS) entry which is preliminary data.</text>
</comment>
<protein>
    <submittedName>
        <fullName evidence="1">Uncharacterized protein</fullName>
    </submittedName>
</protein>